<comment type="caution">
    <text evidence="1">The sequence shown here is derived from an EMBL/GenBank/DDBJ whole genome shotgun (WGS) entry which is preliminary data.</text>
</comment>
<dbReference type="SUPFAM" id="SSF52266">
    <property type="entry name" value="SGNH hydrolase"/>
    <property type="match status" value="1"/>
</dbReference>
<evidence type="ECO:0000313" key="1">
    <source>
        <dbReference type="EMBL" id="GGB55117.1"/>
    </source>
</evidence>
<protein>
    <recommendedName>
        <fullName evidence="3">SGNH hydrolase-type esterase domain-containing protein</fullName>
    </recommendedName>
</protein>
<sequence length="347" mass="37151">MTDAEHTAAEHAPPPKRGALGRYGMWAAQALIVLALLDGLVDLAYPAARTIWRAAMPSAADVASRPAGWTNYRERSVAGLGKIVEPVSGPGLQVDALGVRSTGTPRRDGAQGILLGSSQAFGHYVADDATLAAAIERSRADINVAVIAGPARTTAQSMLHWRHLAARIDAPDFAIFLFSNVELYLACEPVSAQSEHEPALIAIPKRMLHRIGAIPKEYPCATPEARTAVVEQSLYQLRAALEYGRQQNTQFAVVIAPLLYGNESNAAGLRGSLDTDFFNSLDLTVREFRARIAAENLPGVIDLSAAFDGNGDAYFSDSSSHFSRAGADALAARVIERLPDTFFEASR</sequence>
<accession>A0ABQ1J0M6</accession>
<evidence type="ECO:0000313" key="2">
    <source>
        <dbReference type="Proteomes" id="UP000614261"/>
    </source>
</evidence>
<dbReference type="Proteomes" id="UP000614261">
    <property type="component" value="Unassembled WGS sequence"/>
</dbReference>
<dbReference type="RefSeq" id="WP_188512960.1">
    <property type="nucleotide sequence ID" value="NZ_BMGD01000001.1"/>
</dbReference>
<organism evidence="1 2">
    <name type="scientific">Blastomonas aquatica</name>
    <dbReference type="NCBI Taxonomy" id="1510276"/>
    <lineage>
        <taxon>Bacteria</taxon>
        <taxon>Pseudomonadati</taxon>
        <taxon>Pseudomonadota</taxon>
        <taxon>Alphaproteobacteria</taxon>
        <taxon>Sphingomonadales</taxon>
        <taxon>Sphingomonadaceae</taxon>
        <taxon>Blastomonas</taxon>
    </lineage>
</organism>
<evidence type="ECO:0008006" key="3">
    <source>
        <dbReference type="Google" id="ProtNLM"/>
    </source>
</evidence>
<reference evidence="2" key="1">
    <citation type="journal article" date="2019" name="Int. J. Syst. Evol. Microbiol.">
        <title>The Global Catalogue of Microorganisms (GCM) 10K type strain sequencing project: providing services to taxonomists for standard genome sequencing and annotation.</title>
        <authorList>
            <consortium name="The Broad Institute Genomics Platform"/>
            <consortium name="The Broad Institute Genome Sequencing Center for Infectious Disease"/>
            <person name="Wu L."/>
            <person name="Ma J."/>
        </authorList>
    </citation>
    <scope>NUCLEOTIDE SEQUENCE [LARGE SCALE GENOMIC DNA]</scope>
    <source>
        <strain evidence="2">CGMCC 1.12851</strain>
    </source>
</reference>
<proteinExistence type="predicted"/>
<gene>
    <name evidence="1" type="ORF">GCM10010833_07260</name>
</gene>
<dbReference type="EMBL" id="BMGD01000001">
    <property type="protein sequence ID" value="GGB55117.1"/>
    <property type="molecule type" value="Genomic_DNA"/>
</dbReference>
<name>A0ABQ1J0M6_9SPHN</name>
<keyword evidence="2" id="KW-1185">Reference proteome</keyword>